<reference evidence="2" key="1">
    <citation type="submission" date="2019-08" db="EMBL/GenBank/DDBJ databases">
        <title>The genome of the North American firefly Photinus pyralis.</title>
        <authorList>
            <consortium name="Photinus pyralis genome working group"/>
            <person name="Fallon T.R."/>
            <person name="Sander Lower S.E."/>
            <person name="Weng J.-K."/>
        </authorList>
    </citation>
    <scope>NUCLEOTIDE SEQUENCE</scope>
    <source>
        <strain evidence="2">TRF0915ILg1</strain>
        <tissue evidence="2">Whole body</tissue>
    </source>
</reference>
<organism evidence="2 3">
    <name type="scientific">Ignelater luminosus</name>
    <name type="common">Cucubano</name>
    <name type="synonym">Pyrophorus luminosus</name>
    <dbReference type="NCBI Taxonomy" id="2038154"/>
    <lineage>
        <taxon>Eukaryota</taxon>
        <taxon>Metazoa</taxon>
        <taxon>Ecdysozoa</taxon>
        <taxon>Arthropoda</taxon>
        <taxon>Hexapoda</taxon>
        <taxon>Insecta</taxon>
        <taxon>Pterygota</taxon>
        <taxon>Neoptera</taxon>
        <taxon>Endopterygota</taxon>
        <taxon>Coleoptera</taxon>
        <taxon>Polyphaga</taxon>
        <taxon>Elateriformia</taxon>
        <taxon>Elateroidea</taxon>
        <taxon>Elateridae</taxon>
        <taxon>Agrypninae</taxon>
        <taxon>Pyrophorini</taxon>
        <taxon>Ignelater</taxon>
    </lineage>
</organism>
<evidence type="ECO:0000256" key="1">
    <source>
        <dbReference type="SAM" id="MobiDB-lite"/>
    </source>
</evidence>
<dbReference type="OrthoDB" id="414666at2759"/>
<feature type="region of interest" description="Disordered" evidence="1">
    <location>
        <begin position="148"/>
        <end position="199"/>
    </location>
</feature>
<name>A0A8K0G7A9_IGNLU</name>
<comment type="caution">
    <text evidence="2">The sequence shown here is derived from an EMBL/GenBank/DDBJ whole genome shotgun (WGS) entry which is preliminary data.</text>
</comment>
<accession>A0A8K0G7A9</accession>
<feature type="region of interest" description="Disordered" evidence="1">
    <location>
        <begin position="1"/>
        <end position="37"/>
    </location>
</feature>
<sequence length="199" mass="22980">MERWREHLQELQATEGEEEQPKTTSENTDAVNDKDDKTITMEELTKSLQKLKVDKAPGYDKITAEMLTHKEIFLQLLNNITRDNKIAEDWKLAVILPGHKKYSDGNTEKRDGKGINGKQNGFRGTTDGVFVIKQLTYQEGVRFSGQKTLLENAGKETPHVDGTKRTRSRMELEDMERRAEEKEIIRQRRENQNGGNNEY</sequence>
<protein>
    <submittedName>
        <fullName evidence="2">Uncharacterized protein</fullName>
    </submittedName>
</protein>
<keyword evidence="3" id="KW-1185">Reference proteome</keyword>
<dbReference type="EMBL" id="VTPC01079699">
    <property type="protein sequence ID" value="KAF2888133.1"/>
    <property type="molecule type" value="Genomic_DNA"/>
</dbReference>
<evidence type="ECO:0000313" key="3">
    <source>
        <dbReference type="Proteomes" id="UP000801492"/>
    </source>
</evidence>
<proteinExistence type="predicted"/>
<gene>
    <name evidence="2" type="ORF">ILUMI_18040</name>
</gene>
<dbReference type="Proteomes" id="UP000801492">
    <property type="component" value="Unassembled WGS sequence"/>
</dbReference>
<evidence type="ECO:0000313" key="2">
    <source>
        <dbReference type="EMBL" id="KAF2888133.1"/>
    </source>
</evidence>
<feature type="compositionally biased region" description="Basic and acidic residues" evidence="1">
    <location>
        <begin position="153"/>
        <end position="191"/>
    </location>
</feature>
<dbReference type="AlphaFoldDB" id="A0A8K0G7A9"/>